<dbReference type="EMBL" id="JAACJM010000186">
    <property type="protein sequence ID" value="KAF5339256.1"/>
    <property type="molecule type" value="Genomic_DNA"/>
</dbReference>
<proteinExistence type="predicted"/>
<reference evidence="2 3" key="1">
    <citation type="journal article" date="2020" name="ISME J.">
        <title>Uncovering the hidden diversity of litter-decomposition mechanisms in mushroom-forming fungi.</title>
        <authorList>
            <person name="Floudas D."/>
            <person name="Bentzer J."/>
            <person name="Ahren D."/>
            <person name="Johansson T."/>
            <person name="Persson P."/>
            <person name="Tunlid A."/>
        </authorList>
    </citation>
    <scope>NUCLEOTIDE SEQUENCE [LARGE SCALE GENOMIC DNA]</scope>
    <source>
        <strain evidence="2 3">CBS 291.85</strain>
    </source>
</reference>
<dbReference type="PANTHER" id="PTHR43130">
    <property type="entry name" value="ARAC-FAMILY TRANSCRIPTIONAL REGULATOR"/>
    <property type="match status" value="1"/>
</dbReference>
<gene>
    <name evidence="2" type="ORF">D9758_013324</name>
</gene>
<evidence type="ECO:0000313" key="2">
    <source>
        <dbReference type="EMBL" id="KAF5339256.1"/>
    </source>
</evidence>
<dbReference type="AlphaFoldDB" id="A0A8H5CDU9"/>
<keyword evidence="3" id="KW-1185">Reference proteome</keyword>
<evidence type="ECO:0000259" key="1">
    <source>
        <dbReference type="Pfam" id="PF01965"/>
    </source>
</evidence>
<organism evidence="2 3">
    <name type="scientific">Tetrapyrgos nigripes</name>
    <dbReference type="NCBI Taxonomy" id="182062"/>
    <lineage>
        <taxon>Eukaryota</taxon>
        <taxon>Fungi</taxon>
        <taxon>Dikarya</taxon>
        <taxon>Basidiomycota</taxon>
        <taxon>Agaricomycotina</taxon>
        <taxon>Agaricomycetes</taxon>
        <taxon>Agaricomycetidae</taxon>
        <taxon>Agaricales</taxon>
        <taxon>Marasmiineae</taxon>
        <taxon>Marasmiaceae</taxon>
        <taxon>Tetrapyrgos</taxon>
    </lineage>
</organism>
<evidence type="ECO:0000313" key="3">
    <source>
        <dbReference type="Proteomes" id="UP000559256"/>
    </source>
</evidence>
<protein>
    <recommendedName>
        <fullName evidence="1">DJ-1/PfpI domain-containing protein</fullName>
    </recommendedName>
</protein>
<name>A0A8H5CDU9_9AGAR</name>
<dbReference type="SUPFAM" id="SSF52317">
    <property type="entry name" value="Class I glutamine amidotransferase-like"/>
    <property type="match status" value="1"/>
</dbReference>
<comment type="caution">
    <text evidence="2">The sequence shown here is derived from an EMBL/GenBank/DDBJ whole genome shotgun (WGS) entry which is preliminary data.</text>
</comment>
<dbReference type="CDD" id="cd03139">
    <property type="entry name" value="GATase1_PfpI_2"/>
    <property type="match status" value="1"/>
</dbReference>
<dbReference type="InterPro" id="IPR002818">
    <property type="entry name" value="DJ-1/PfpI"/>
</dbReference>
<dbReference type="InterPro" id="IPR029062">
    <property type="entry name" value="Class_I_gatase-like"/>
</dbReference>
<feature type="domain" description="DJ-1/PfpI" evidence="1">
    <location>
        <begin position="38"/>
        <end position="187"/>
    </location>
</feature>
<dbReference type="Pfam" id="PF01965">
    <property type="entry name" value="DJ-1_PfpI"/>
    <property type="match status" value="1"/>
</dbReference>
<dbReference type="InterPro" id="IPR052158">
    <property type="entry name" value="INH-QAR"/>
</dbReference>
<accession>A0A8H5CDU9</accession>
<dbReference type="Gene3D" id="3.40.50.880">
    <property type="match status" value="1"/>
</dbReference>
<dbReference type="OrthoDB" id="543156at2759"/>
<sequence>MAVCLYPKLTLLDFQVPLEILGALSVYNLTTYAALYPKLPDCGIETEYLSHSLDPIYPGTGPGLLPTKTYKDTDTHYDIIMVPGGPADPATVDAIDPSLFDFLKREGPKAKYVLTICTGSWLLARTGLLNGKRATTNKACFKIVTEDTKDKNIEWVPQARWVVNDDKHIWTSSGVTAGQDLGAAFLKHLIGKEMATMFLGTVELSHKEEGDDEFAAYYGLV</sequence>
<dbReference type="PANTHER" id="PTHR43130:SF15">
    <property type="entry name" value="THIJ_PFPI FAMILY PROTEIN (AFU_ORTHOLOGUE AFUA_5G14240)"/>
    <property type="match status" value="1"/>
</dbReference>
<dbReference type="Proteomes" id="UP000559256">
    <property type="component" value="Unassembled WGS sequence"/>
</dbReference>